<reference evidence="2" key="1">
    <citation type="submission" date="2022-10" db="EMBL/GenBank/DDBJ databases">
        <authorList>
            <person name="Chen Y."/>
            <person name="Dougan E. K."/>
            <person name="Chan C."/>
            <person name="Rhodes N."/>
            <person name="Thang M."/>
        </authorList>
    </citation>
    <scope>NUCLEOTIDE SEQUENCE</scope>
</reference>
<accession>A0A9P1G3I3</accession>
<sequence length="833" mass="91554">MAPRHAPLLSPWSGLCGVAAGGSSGAENPGERFWGEGRSIPVVPLWFFTVSAAEIGLTWESDYFQRPDLFGASSASSQVLVASTELTADLATLATPRADPTNPTTAPVTRGPETEAPSPTGGLFCFAWTPRRKFDEQLLLEVRVQFSKCDGHLFFTDMDSPGPEEPDFVRVALPAQKVTRDQGGWLYHRNMVGLMPALTYLLGSPVVERYDWFINSELDHFLSPARARSTISAYVERIDKPEEQSIMLMWGNAFVFNRKLLQDMRKHWEKLGLTASMNGTKDEAVAVGCPLFMKGKSEWPGSCSQDIIYPALAWDVLPKLAKKKVMTLGDPGCGHPAKFRNKELPLGCWEMQQNPWGGESLQGELSAIRVLADMEHLDKAAGEAYCAAHSNDAVVKNCKKFYDGRHVPIIHHVNNLAIHALARQLLDSSSNATTAAVTATAVTGAKEAVATVATTALTTTTTSTTASSVAAATAAATTAAAVFTTAATTTTAVPMPAAVPAVRVDARATNGANMTLFCFAWSPRRKNDEGVLNEVRRQYNKCDGHLFFTDTGSPNKTDEEDFVRLTLPQQRLARTHGQWLYHRNMVGLMPAWDYLLKSKIADRYDWLVNSELDHFFSPSRAKENIAAYLQGMEEGNKEDKASLDGPIMLMWGNAFVFNRKFVEALKDHWPLLGQVASTDNQTSKEGRAVGCPLFMKGRSEWPDSCSQDMIYPALAMNVLPPLKVKVAFPGASGCGQPSKNRRNKGYPLGCWEMQQNPIRGESEAGELAAIKELAQMAKFKDRSEAQAYCDAHENEAVQKNCMKFWDGRNVPLIHHLHTVSEHVLARSILDNDP</sequence>
<dbReference type="EMBL" id="CAMXCT020002446">
    <property type="protein sequence ID" value="CAL1151571.1"/>
    <property type="molecule type" value="Genomic_DNA"/>
</dbReference>
<evidence type="ECO:0000256" key="1">
    <source>
        <dbReference type="SAM" id="MobiDB-lite"/>
    </source>
</evidence>
<comment type="caution">
    <text evidence="2">The sequence shown here is derived from an EMBL/GenBank/DDBJ whole genome shotgun (WGS) entry which is preliminary data.</text>
</comment>
<organism evidence="2">
    <name type="scientific">Cladocopium goreaui</name>
    <dbReference type="NCBI Taxonomy" id="2562237"/>
    <lineage>
        <taxon>Eukaryota</taxon>
        <taxon>Sar</taxon>
        <taxon>Alveolata</taxon>
        <taxon>Dinophyceae</taxon>
        <taxon>Suessiales</taxon>
        <taxon>Symbiodiniaceae</taxon>
        <taxon>Cladocopium</taxon>
    </lineage>
</organism>
<dbReference type="AlphaFoldDB" id="A0A9P1G3I3"/>
<dbReference type="Proteomes" id="UP001152797">
    <property type="component" value="Unassembled WGS sequence"/>
</dbReference>
<keyword evidence="4" id="KW-1185">Reference proteome</keyword>
<dbReference type="OrthoDB" id="419798at2759"/>
<evidence type="ECO:0000313" key="3">
    <source>
        <dbReference type="EMBL" id="CAL1151571.1"/>
    </source>
</evidence>
<evidence type="ECO:0000313" key="2">
    <source>
        <dbReference type="EMBL" id="CAI3998196.1"/>
    </source>
</evidence>
<protein>
    <submittedName>
        <fullName evidence="2">Uncharacterized protein</fullName>
    </submittedName>
</protein>
<feature type="region of interest" description="Disordered" evidence="1">
    <location>
        <begin position="95"/>
        <end position="118"/>
    </location>
</feature>
<reference evidence="3" key="2">
    <citation type="submission" date="2024-04" db="EMBL/GenBank/DDBJ databases">
        <authorList>
            <person name="Chen Y."/>
            <person name="Shah S."/>
            <person name="Dougan E. K."/>
            <person name="Thang M."/>
            <person name="Chan C."/>
        </authorList>
    </citation>
    <scope>NUCLEOTIDE SEQUENCE [LARGE SCALE GENOMIC DNA]</scope>
</reference>
<proteinExistence type="predicted"/>
<evidence type="ECO:0000313" key="4">
    <source>
        <dbReference type="Proteomes" id="UP001152797"/>
    </source>
</evidence>
<name>A0A9P1G3I3_9DINO</name>
<gene>
    <name evidence="2" type="ORF">C1SCF055_LOCUS24513</name>
</gene>
<dbReference type="EMBL" id="CAMXCT010002446">
    <property type="protein sequence ID" value="CAI3998196.1"/>
    <property type="molecule type" value="Genomic_DNA"/>
</dbReference>
<dbReference type="EMBL" id="CAMXCT030002446">
    <property type="protein sequence ID" value="CAL4785508.1"/>
    <property type="molecule type" value="Genomic_DNA"/>
</dbReference>